<comment type="catalytic activity">
    <reaction evidence="8 10">
        <text>dITP + H2O = dIMP + diphosphate + H(+)</text>
        <dbReference type="Rhea" id="RHEA:28342"/>
        <dbReference type="ChEBI" id="CHEBI:15377"/>
        <dbReference type="ChEBI" id="CHEBI:15378"/>
        <dbReference type="ChEBI" id="CHEBI:33019"/>
        <dbReference type="ChEBI" id="CHEBI:61194"/>
        <dbReference type="ChEBI" id="CHEBI:61382"/>
        <dbReference type="EC" id="3.6.1.66"/>
    </reaction>
</comment>
<comment type="catalytic activity">
    <reaction evidence="9 10">
        <text>XTP + H2O = XMP + diphosphate + H(+)</text>
        <dbReference type="Rhea" id="RHEA:28610"/>
        <dbReference type="ChEBI" id="CHEBI:15377"/>
        <dbReference type="ChEBI" id="CHEBI:15378"/>
        <dbReference type="ChEBI" id="CHEBI:33019"/>
        <dbReference type="ChEBI" id="CHEBI:57464"/>
        <dbReference type="ChEBI" id="CHEBI:61314"/>
        <dbReference type="EC" id="3.6.1.66"/>
    </reaction>
</comment>
<comment type="catalytic activity">
    <reaction evidence="10">
        <text>ITP + H2O = IMP + diphosphate + H(+)</text>
        <dbReference type="Rhea" id="RHEA:29399"/>
        <dbReference type="ChEBI" id="CHEBI:15377"/>
        <dbReference type="ChEBI" id="CHEBI:15378"/>
        <dbReference type="ChEBI" id="CHEBI:33019"/>
        <dbReference type="ChEBI" id="CHEBI:58053"/>
        <dbReference type="ChEBI" id="CHEBI:61402"/>
        <dbReference type="EC" id="3.6.1.66"/>
    </reaction>
</comment>
<reference evidence="11 12" key="1">
    <citation type="journal article" date="2011" name="Stand. Genomic Sci.">
        <title>High quality draft genome sequence of Segniliparus rugosus CDC 945(T)= (ATCC BAA-974(T)).</title>
        <authorList>
            <person name="Earl A.M."/>
            <person name="Desjardins C.A."/>
            <person name="Fitzgerald M.G."/>
            <person name="Arachchi H.M."/>
            <person name="Zeng Q."/>
            <person name="Mehta T."/>
            <person name="Griggs A."/>
            <person name="Birren B.W."/>
            <person name="Toney N.C."/>
            <person name="Carr J."/>
            <person name="Posey J."/>
            <person name="Butler W.R."/>
        </authorList>
    </citation>
    <scope>NUCLEOTIDE SEQUENCE [LARGE SCALE GENOMIC DNA]</scope>
    <source>
        <strain evidence="12">ATCC BAA-974 / DSM 45345 / CCUG 50838 / CIP 108380 / JCM 13579 / CDC 945</strain>
    </source>
</reference>
<accession>E5XTH1</accession>
<dbReference type="GO" id="GO:0009146">
    <property type="term" value="P:purine nucleoside triphosphate catabolic process"/>
    <property type="evidence" value="ECO:0007669"/>
    <property type="project" value="UniProtKB-UniRule"/>
</dbReference>
<feature type="binding site" evidence="10">
    <location>
        <begin position="8"/>
        <end position="13"/>
    </location>
    <ligand>
        <name>substrate</name>
    </ligand>
</feature>
<keyword evidence="4 10" id="KW-0547">Nucleotide-binding</keyword>
<dbReference type="PANTHER" id="PTHR11067">
    <property type="entry name" value="INOSINE TRIPHOSPHATE PYROPHOSPHATASE/HAM1 PROTEIN"/>
    <property type="match status" value="1"/>
</dbReference>
<dbReference type="PANTHER" id="PTHR11067:SF9">
    <property type="entry name" value="INOSINE TRIPHOSPHATE PYROPHOSPHATASE"/>
    <property type="match status" value="1"/>
</dbReference>
<dbReference type="HAMAP" id="MF_01405">
    <property type="entry name" value="Non_canon_purine_NTPase"/>
    <property type="match status" value="1"/>
</dbReference>
<sequence>MAEVLVASGNAKKLAELRRILERAGVGGLAVLGLGDVAAYELPAETGTSFEENALIKARAGAFATGLATLADDSGFAVDSLCGMPGVLSARWAGARAGDEANRELLLEQMQDFAPDKRRARFVSVCALVVPDGPEILTRGEWAGAVAEAASGSGGFGYDPVFLPDDARGRTAAQLEPLEKDALSHRGRALAEMLPHLAALR</sequence>
<dbReference type="SUPFAM" id="SSF52972">
    <property type="entry name" value="ITPase-like"/>
    <property type="match status" value="1"/>
</dbReference>
<dbReference type="Proteomes" id="UP000004816">
    <property type="component" value="Unassembled WGS sequence"/>
</dbReference>
<name>E5XTH1_SEGRC</name>
<dbReference type="Pfam" id="PF01725">
    <property type="entry name" value="Ham1p_like"/>
    <property type="match status" value="1"/>
</dbReference>
<evidence type="ECO:0000256" key="5">
    <source>
        <dbReference type="ARBA" id="ARBA00022801"/>
    </source>
</evidence>
<comment type="subunit">
    <text evidence="2 10">Homodimer.</text>
</comment>
<dbReference type="GO" id="GO:0035870">
    <property type="term" value="F:dITP diphosphatase activity"/>
    <property type="evidence" value="ECO:0007669"/>
    <property type="project" value="UniProtKB-UniRule"/>
</dbReference>
<evidence type="ECO:0000256" key="10">
    <source>
        <dbReference type="HAMAP-Rule" id="MF_01405"/>
    </source>
</evidence>
<keyword evidence="3 10" id="KW-0479">Metal-binding</keyword>
<evidence type="ECO:0000256" key="2">
    <source>
        <dbReference type="ARBA" id="ARBA00011738"/>
    </source>
</evidence>
<dbReference type="EMBL" id="ACZI02000002">
    <property type="protein sequence ID" value="EFV12354.1"/>
    <property type="molecule type" value="Genomic_DNA"/>
</dbReference>
<dbReference type="InterPro" id="IPR029001">
    <property type="entry name" value="ITPase-like_fam"/>
</dbReference>
<dbReference type="HOGENOM" id="CLU_082080_0_1_11"/>
<dbReference type="Gene3D" id="3.90.950.10">
    <property type="match status" value="1"/>
</dbReference>
<feature type="active site" description="Proton acceptor" evidence="10">
    <location>
        <position position="73"/>
    </location>
</feature>
<dbReference type="GO" id="GO:0005829">
    <property type="term" value="C:cytosol"/>
    <property type="evidence" value="ECO:0007669"/>
    <property type="project" value="TreeGrafter"/>
</dbReference>
<dbReference type="GO" id="GO:0036222">
    <property type="term" value="F:XTP diphosphatase activity"/>
    <property type="evidence" value="ECO:0007669"/>
    <property type="project" value="UniProtKB-UniRule"/>
</dbReference>
<organism evidence="11 12">
    <name type="scientific">Segniliparus rugosus (strain ATCC BAA-974 / DSM 45345 / CCUG 50838 / CIP 108380 / JCM 13579 / CDC 945)</name>
    <dbReference type="NCBI Taxonomy" id="679197"/>
    <lineage>
        <taxon>Bacteria</taxon>
        <taxon>Bacillati</taxon>
        <taxon>Actinomycetota</taxon>
        <taxon>Actinomycetes</taxon>
        <taxon>Mycobacteriales</taxon>
        <taxon>Segniliparaceae</taxon>
        <taxon>Segniliparus</taxon>
    </lineage>
</organism>
<dbReference type="OrthoDB" id="9807456at2"/>
<keyword evidence="12" id="KW-1185">Reference proteome</keyword>
<dbReference type="eggNOG" id="COG0127">
    <property type="taxonomic scope" value="Bacteria"/>
</dbReference>
<feature type="binding site" evidence="10">
    <location>
        <position position="74"/>
    </location>
    <ligand>
        <name>substrate</name>
    </ligand>
</feature>
<dbReference type="GO" id="GO:0009117">
    <property type="term" value="P:nucleotide metabolic process"/>
    <property type="evidence" value="ECO:0007669"/>
    <property type="project" value="UniProtKB-KW"/>
</dbReference>
<evidence type="ECO:0000256" key="8">
    <source>
        <dbReference type="ARBA" id="ARBA00051875"/>
    </source>
</evidence>
<evidence type="ECO:0000256" key="1">
    <source>
        <dbReference type="ARBA" id="ARBA00008023"/>
    </source>
</evidence>
<dbReference type="InterPro" id="IPR020922">
    <property type="entry name" value="dITP/XTP_pyrophosphatase"/>
</dbReference>
<dbReference type="GO" id="GO:0000166">
    <property type="term" value="F:nucleotide binding"/>
    <property type="evidence" value="ECO:0007669"/>
    <property type="project" value="UniProtKB-KW"/>
</dbReference>
<comment type="similarity">
    <text evidence="1 10">Belongs to the HAM1 NTPase family.</text>
</comment>
<dbReference type="GO" id="GO:0046872">
    <property type="term" value="F:metal ion binding"/>
    <property type="evidence" value="ECO:0007669"/>
    <property type="project" value="UniProtKB-KW"/>
</dbReference>
<dbReference type="GO" id="GO:0017111">
    <property type="term" value="F:ribonucleoside triphosphate phosphatase activity"/>
    <property type="evidence" value="ECO:0007669"/>
    <property type="project" value="InterPro"/>
</dbReference>
<keyword evidence="5 10" id="KW-0378">Hydrolase</keyword>
<comment type="caution">
    <text evidence="11">The sequence shown here is derived from an EMBL/GenBank/DDBJ whole genome shotgun (WGS) entry which is preliminary data.</text>
</comment>
<keyword evidence="7 10" id="KW-0546">Nucleotide metabolism</keyword>
<dbReference type="EC" id="3.6.1.66" evidence="10"/>
<proteinExistence type="inferred from homology"/>
<dbReference type="FunFam" id="3.90.950.10:FF:000001">
    <property type="entry name" value="dITP/XTP pyrophosphatase"/>
    <property type="match status" value="1"/>
</dbReference>
<protein>
    <recommendedName>
        <fullName evidence="10">dITP/XTP pyrophosphatase</fullName>
        <ecNumber evidence="10">3.6.1.66</ecNumber>
    </recommendedName>
    <alternativeName>
        <fullName evidence="10">Non-canonical purine NTP pyrophosphatase</fullName>
    </alternativeName>
    <alternativeName>
        <fullName evidence="10">Non-standard purine NTP pyrophosphatase</fullName>
    </alternativeName>
    <alternativeName>
        <fullName evidence="10">Nucleoside-triphosphate diphosphatase</fullName>
    </alternativeName>
    <alternativeName>
        <fullName evidence="10">Nucleoside-triphosphate pyrophosphatase</fullName>
        <shortName evidence="10">NTPase</shortName>
    </alternativeName>
</protein>
<comment type="cofactor">
    <cofactor evidence="10">
        <name>Mg(2+)</name>
        <dbReference type="ChEBI" id="CHEBI:18420"/>
    </cofactor>
    <text evidence="10">Binds 1 Mg(2+) ion per subunit.</text>
</comment>
<dbReference type="CDD" id="cd00515">
    <property type="entry name" value="HAM1"/>
    <property type="match status" value="1"/>
</dbReference>
<evidence type="ECO:0000256" key="6">
    <source>
        <dbReference type="ARBA" id="ARBA00022842"/>
    </source>
</evidence>
<evidence type="ECO:0000256" key="7">
    <source>
        <dbReference type="ARBA" id="ARBA00023080"/>
    </source>
</evidence>
<evidence type="ECO:0000256" key="4">
    <source>
        <dbReference type="ARBA" id="ARBA00022741"/>
    </source>
</evidence>
<gene>
    <name evidence="11" type="ORF">HMPREF9336_02793</name>
</gene>
<feature type="binding site" evidence="10">
    <location>
        <position position="180"/>
    </location>
    <ligand>
        <name>substrate</name>
    </ligand>
</feature>
<dbReference type="STRING" id="679197.HMPREF9336_02793"/>
<dbReference type="InterPro" id="IPR002637">
    <property type="entry name" value="RdgB/HAM1"/>
</dbReference>
<comment type="function">
    <text evidence="10">Pyrophosphatase that catalyzes the hydrolysis of nucleoside triphosphates to their monophosphate derivatives, with a high preference for the non-canonical purine nucleotides XTP (xanthosine triphosphate), dITP (deoxyinosine triphosphate) and ITP. Seems to function as a house-cleaning enzyme that removes non-canonical purine nucleotides from the nucleotide pool, thus preventing their incorporation into DNA/RNA and avoiding chromosomal lesions.</text>
</comment>
<dbReference type="AlphaFoldDB" id="E5XTH1"/>
<dbReference type="GO" id="GO:0036220">
    <property type="term" value="F:ITP diphosphatase activity"/>
    <property type="evidence" value="ECO:0007669"/>
    <property type="project" value="UniProtKB-UniRule"/>
</dbReference>
<dbReference type="RefSeq" id="WP_007471368.1">
    <property type="nucleotide sequence ID" value="NZ_KI391953.1"/>
</dbReference>
<evidence type="ECO:0000313" key="11">
    <source>
        <dbReference type="EMBL" id="EFV12354.1"/>
    </source>
</evidence>
<comment type="caution">
    <text evidence="10">Lacks conserved residue(s) required for the propagation of feature annotation.</text>
</comment>
<keyword evidence="6 10" id="KW-0460">Magnesium</keyword>
<evidence type="ECO:0000313" key="12">
    <source>
        <dbReference type="Proteomes" id="UP000004816"/>
    </source>
</evidence>
<feature type="binding site" evidence="10">
    <location>
        <begin position="156"/>
        <end position="159"/>
    </location>
    <ligand>
        <name>substrate</name>
    </ligand>
</feature>
<evidence type="ECO:0000256" key="9">
    <source>
        <dbReference type="ARBA" id="ARBA00052017"/>
    </source>
</evidence>
<feature type="binding site" evidence="10">
    <location>
        <position position="73"/>
    </location>
    <ligand>
        <name>Mg(2+)</name>
        <dbReference type="ChEBI" id="CHEBI:18420"/>
    </ligand>
</feature>
<evidence type="ECO:0000256" key="3">
    <source>
        <dbReference type="ARBA" id="ARBA00022723"/>
    </source>
</evidence>
<feature type="binding site" evidence="10">
    <location>
        <begin position="185"/>
        <end position="186"/>
    </location>
    <ligand>
        <name>substrate</name>
    </ligand>
</feature>